<dbReference type="EMBL" id="JAPFFK010000020">
    <property type="protein sequence ID" value="KAJ6679359.1"/>
    <property type="molecule type" value="Genomic_DNA"/>
</dbReference>
<protein>
    <submittedName>
        <fullName evidence="1">Uncharacterized protein</fullName>
    </submittedName>
</protein>
<evidence type="ECO:0000313" key="1">
    <source>
        <dbReference type="EMBL" id="KAJ6679359.1"/>
    </source>
</evidence>
<keyword evidence="2" id="KW-1185">Reference proteome</keyword>
<organism evidence="1 2">
    <name type="scientific">Salix purpurea</name>
    <name type="common">Purple osier willow</name>
    <dbReference type="NCBI Taxonomy" id="77065"/>
    <lineage>
        <taxon>Eukaryota</taxon>
        <taxon>Viridiplantae</taxon>
        <taxon>Streptophyta</taxon>
        <taxon>Embryophyta</taxon>
        <taxon>Tracheophyta</taxon>
        <taxon>Spermatophyta</taxon>
        <taxon>Magnoliopsida</taxon>
        <taxon>eudicotyledons</taxon>
        <taxon>Gunneridae</taxon>
        <taxon>Pentapetalae</taxon>
        <taxon>rosids</taxon>
        <taxon>fabids</taxon>
        <taxon>Malpighiales</taxon>
        <taxon>Salicaceae</taxon>
        <taxon>Saliceae</taxon>
        <taxon>Salix</taxon>
    </lineage>
</organism>
<sequence>MINIGFCGKPYSMKVRIFFARKTDS</sequence>
<dbReference type="AlphaFoldDB" id="A0A9Q0P0K3"/>
<comment type="caution">
    <text evidence="1">The sequence shown here is derived from an EMBL/GenBank/DDBJ whole genome shotgun (WGS) entry which is preliminary data.</text>
</comment>
<accession>A0A9Q0P0K3</accession>
<reference evidence="1" key="2">
    <citation type="journal article" date="2023" name="Int. J. Mol. Sci.">
        <title>De Novo Assembly and Annotation of 11 Diverse Shrub Willow (Salix) Genomes Reveals Novel Gene Organization in Sex-Linked Regions.</title>
        <authorList>
            <person name="Hyden B."/>
            <person name="Feng K."/>
            <person name="Yates T.B."/>
            <person name="Jawdy S."/>
            <person name="Cereghino C."/>
            <person name="Smart L.B."/>
            <person name="Muchero W."/>
        </authorList>
    </citation>
    <scope>NUCLEOTIDE SEQUENCE</scope>
    <source>
        <tissue evidence="1">Shoot tip</tissue>
    </source>
</reference>
<proteinExistence type="predicted"/>
<dbReference type="Proteomes" id="UP001151532">
    <property type="component" value="Chromosome 14"/>
</dbReference>
<evidence type="ECO:0000313" key="2">
    <source>
        <dbReference type="Proteomes" id="UP001151532"/>
    </source>
</evidence>
<gene>
    <name evidence="1" type="ORF">OIU79_019173</name>
</gene>
<reference evidence="1" key="1">
    <citation type="submission" date="2022-11" db="EMBL/GenBank/DDBJ databases">
        <authorList>
            <person name="Hyden B.L."/>
            <person name="Feng K."/>
            <person name="Yates T."/>
            <person name="Jawdy S."/>
            <person name="Smart L.B."/>
            <person name="Muchero W."/>
        </authorList>
    </citation>
    <scope>NUCLEOTIDE SEQUENCE</scope>
    <source>
        <tissue evidence="1">Shoot tip</tissue>
    </source>
</reference>
<name>A0A9Q0P0K3_SALPP</name>